<protein>
    <recommendedName>
        <fullName evidence="8">Probable membrane transporter protein</fullName>
    </recommendedName>
</protein>
<keyword evidence="7 8" id="KW-0472">Membrane</keyword>
<keyword evidence="5 8" id="KW-0812">Transmembrane</keyword>
<evidence type="ECO:0000256" key="8">
    <source>
        <dbReference type="RuleBase" id="RU363041"/>
    </source>
</evidence>
<evidence type="ECO:0000256" key="5">
    <source>
        <dbReference type="ARBA" id="ARBA00022692"/>
    </source>
</evidence>
<dbReference type="PANTHER" id="PTHR30269">
    <property type="entry name" value="TRANSMEMBRANE PROTEIN YFCA"/>
    <property type="match status" value="1"/>
</dbReference>
<dbReference type="AlphaFoldDB" id="A0A6N7R256"/>
<feature type="transmembrane region" description="Helical" evidence="8">
    <location>
        <begin position="206"/>
        <end position="225"/>
    </location>
</feature>
<proteinExistence type="inferred from homology"/>
<gene>
    <name evidence="9" type="ORF">GH885_14200</name>
</gene>
<organism evidence="9 10">
    <name type="scientific">Gracilibacillus thailandensis</name>
    <dbReference type="NCBI Taxonomy" id="563735"/>
    <lineage>
        <taxon>Bacteria</taxon>
        <taxon>Bacillati</taxon>
        <taxon>Bacillota</taxon>
        <taxon>Bacilli</taxon>
        <taxon>Bacillales</taxon>
        <taxon>Bacillaceae</taxon>
        <taxon>Gracilibacillus</taxon>
    </lineage>
</organism>
<comment type="subcellular location">
    <subcellularLocation>
        <location evidence="1 8">Cell membrane</location>
        <topology evidence="1 8">Multi-pass membrane protein</topology>
    </subcellularLocation>
</comment>
<sequence>MTELDIYLLLILIVFGFLSGFIDSVAGGGGLITLPVLLSTGMNPSAAVATNKLVGTMGSFTSAFVFLKSGKLDLSSVYKLFPLVFIGAMIGAWTVHLIDPEVLKPLMLIMLGVVAFYTVIKKDWGSIYAEKKLTNRNFIIFVITIFVIGFYDGFLGPGTGSFLIFAFLIIGADFIKAAGNAKFLNFGSNIAALIMFIFLGEVNYAYGFPMAVACIAGSVFGARFAISRGSGYVRAIFIIVTFSLLAKNLYDVFW</sequence>
<evidence type="ECO:0000256" key="3">
    <source>
        <dbReference type="ARBA" id="ARBA00022448"/>
    </source>
</evidence>
<dbReference type="EMBL" id="WJEE01000032">
    <property type="protein sequence ID" value="MRI67471.1"/>
    <property type="molecule type" value="Genomic_DNA"/>
</dbReference>
<feature type="transmembrane region" description="Helical" evidence="8">
    <location>
        <begin position="79"/>
        <end position="96"/>
    </location>
</feature>
<feature type="transmembrane region" description="Helical" evidence="8">
    <location>
        <begin position="46"/>
        <end position="67"/>
    </location>
</feature>
<dbReference type="RefSeq" id="WP_153836046.1">
    <property type="nucleotide sequence ID" value="NZ_JBHUMW010000069.1"/>
</dbReference>
<feature type="transmembrane region" description="Helical" evidence="8">
    <location>
        <begin position="232"/>
        <end position="250"/>
    </location>
</feature>
<evidence type="ECO:0000256" key="1">
    <source>
        <dbReference type="ARBA" id="ARBA00004651"/>
    </source>
</evidence>
<dbReference type="Proteomes" id="UP000435187">
    <property type="component" value="Unassembled WGS sequence"/>
</dbReference>
<evidence type="ECO:0000256" key="2">
    <source>
        <dbReference type="ARBA" id="ARBA00009142"/>
    </source>
</evidence>
<feature type="transmembrane region" description="Helical" evidence="8">
    <location>
        <begin position="182"/>
        <end position="200"/>
    </location>
</feature>
<feature type="transmembrane region" description="Helical" evidence="8">
    <location>
        <begin position="157"/>
        <end position="175"/>
    </location>
</feature>
<feature type="transmembrane region" description="Helical" evidence="8">
    <location>
        <begin position="102"/>
        <end position="121"/>
    </location>
</feature>
<comment type="caution">
    <text evidence="9">The sequence shown here is derived from an EMBL/GenBank/DDBJ whole genome shotgun (WGS) entry which is preliminary data.</text>
</comment>
<keyword evidence="3" id="KW-0813">Transport</keyword>
<dbReference type="InterPro" id="IPR052017">
    <property type="entry name" value="TSUP"/>
</dbReference>
<keyword evidence="6 8" id="KW-1133">Transmembrane helix</keyword>
<evidence type="ECO:0000256" key="7">
    <source>
        <dbReference type="ARBA" id="ARBA00023136"/>
    </source>
</evidence>
<evidence type="ECO:0000256" key="4">
    <source>
        <dbReference type="ARBA" id="ARBA00022475"/>
    </source>
</evidence>
<evidence type="ECO:0000256" key="6">
    <source>
        <dbReference type="ARBA" id="ARBA00022989"/>
    </source>
</evidence>
<dbReference type="PANTHER" id="PTHR30269:SF0">
    <property type="entry name" value="MEMBRANE TRANSPORTER PROTEIN YFCA-RELATED"/>
    <property type="match status" value="1"/>
</dbReference>
<keyword evidence="4 8" id="KW-1003">Cell membrane</keyword>
<reference evidence="9 10" key="1">
    <citation type="submission" date="2019-10" db="EMBL/GenBank/DDBJ databases">
        <title>Gracilibacillus salitolerans sp. nov., a moderate halophile isolated from a saline soil in northwest China.</title>
        <authorList>
            <person name="Gan L."/>
        </authorList>
    </citation>
    <scope>NUCLEOTIDE SEQUENCE [LARGE SCALE GENOMIC DNA]</scope>
    <source>
        <strain evidence="9 10">TP2-8</strain>
    </source>
</reference>
<dbReference type="GO" id="GO:0005886">
    <property type="term" value="C:plasma membrane"/>
    <property type="evidence" value="ECO:0007669"/>
    <property type="project" value="UniProtKB-SubCell"/>
</dbReference>
<evidence type="ECO:0000313" key="9">
    <source>
        <dbReference type="EMBL" id="MRI67471.1"/>
    </source>
</evidence>
<feature type="transmembrane region" description="Helical" evidence="8">
    <location>
        <begin position="7"/>
        <end position="26"/>
    </location>
</feature>
<dbReference type="InterPro" id="IPR002781">
    <property type="entry name" value="TM_pro_TauE-like"/>
</dbReference>
<accession>A0A6N7R256</accession>
<comment type="similarity">
    <text evidence="2 8">Belongs to the 4-toluene sulfonate uptake permease (TSUP) (TC 2.A.102) family.</text>
</comment>
<keyword evidence="10" id="KW-1185">Reference proteome</keyword>
<dbReference type="Pfam" id="PF01925">
    <property type="entry name" value="TauE"/>
    <property type="match status" value="1"/>
</dbReference>
<name>A0A6N7R256_9BACI</name>
<feature type="transmembrane region" description="Helical" evidence="8">
    <location>
        <begin position="133"/>
        <end position="151"/>
    </location>
</feature>
<evidence type="ECO:0000313" key="10">
    <source>
        <dbReference type="Proteomes" id="UP000435187"/>
    </source>
</evidence>